<dbReference type="Pfam" id="PF13439">
    <property type="entry name" value="Glyco_transf_4"/>
    <property type="match status" value="1"/>
</dbReference>
<proteinExistence type="predicted"/>
<evidence type="ECO:0000313" key="6">
    <source>
        <dbReference type="EMBL" id="GIG39162.1"/>
    </source>
</evidence>
<accession>A0ABQ4DIJ2</accession>
<dbReference type="InterPro" id="IPR001296">
    <property type="entry name" value="Glyco_trans_1"/>
</dbReference>
<dbReference type="PANTHER" id="PTHR12526">
    <property type="entry name" value="GLYCOSYLTRANSFERASE"/>
    <property type="match status" value="1"/>
</dbReference>
<keyword evidence="7" id="KW-1185">Reference proteome</keyword>
<reference evidence="6 7" key="1">
    <citation type="submission" date="2021-01" db="EMBL/GenBank/DDBJ databases">
        <title>Whole genome shotgun sequence of Cellulomonas phragmiteti NBRC 110785.</title>
        <authorList>
            <person name="Komaki H."/>
            <person name="Tamura T."/>
        </authorList>
    </citation>
    <scope>NUCLEOTIDE SEQUENCE [LARGE SCALE GENOMIC DNA]</scope>
    <source>
        <strain evidence="6 7">NBRC 110785</strain>
    </source>
</reference>
<evidence type="ECO:0000313" key="7">
    <source>
        <dbReference type="Proteomes" id="UP000614741"/>
    </source>
</evidence>
<dbReference type="PANTHER" id="PTHR12526:SF595">
    <property type="entry name" value="BLL5217 PROTEIN"/>
    <property type="match status" value="1"/>
</dbReference>
<protein>
    <submittedName>
        <fullName evidence="6">Glycosyl transferase</fullName>
    </submittedName>
</protein>
<sequence length="363" mass="38778">MLASIAHRVPPRGYGPWEQVASTLAEGLVARGHDVTLFATADSLTTAHLHAEAPAGYEEDPTVDAKVCEALHIAACFERAGQFDVISNQFDFLPLVFSRLVSTPVVTTVHGFSSERILPVYRAYDDVTHHVAISDADRHPDLTYAATIHHGIDVDAFSPGAGDGGYLLFLGRIHPDKGTATAIEVARRAGLPLVVAGVVHDEVYHRREVLPHVDGDRVRYVGPVGPAQRDRLLGGAVALLHLIDFDEPFGLSVVESMAAGTPVIAYPRGSMAELVTPGLTGFLVDDVPGAVTAVAAAAGLDRTACRREARARFAAGRMVADYEQLFARVVEEHAARMGHDVPGRRVGRAGTVGGRVSERLSEQ</sequence>
<dbReference type="CDD" id="cd03802">
    <property type="entry name" value="GT4_AviGT4-like"/>
    <property type="match status" value="1"/>
</dbReference>
<feature type="region of interest" description="Disordered" evidence="3">
    <location>
        <begin position="341"/>
        <end position="363"/>
    </location>
</feature>
<feature type="domain" description="Glycosyltransferase subfamily 4-like N-terminal" evidence="5">
    <location>
        <begin position="18"/>
        <end position="139"/>
    </location>
</feature>
<dbReference type="GO" id="GO:0016740">
    <property type="term" value="F:transferase activity"/>
    <property type="evidence" value="ECO:0007669"/>
    <property type="project" value="UniProtKB-KW"/>
</dbReference>
<gene>
    <name evidence="6" type="ORF">Cph01nite_09240</name>
</gene>
<evidence type="ECO:0000259" key="4">
    <source>
        <dbReference type="Pfam" id="PF00534"/>
    </source>
</evidence>
<organism evidence="6 7">
    <name type="scientific">Cellulomonas phragmiteti</name>
    <dbReference type="NCBI Taxonomy" id="478780"/>
    <lineage>
        <taxon>Bacteria</taxon>
        <taxon>Bacillati</taxon>
        <taxon>Actinomycetota</taxon>
        <taxon>Actinomycetes</taxon>
        <taxon>Micrococcales</taxon>
        <taxon>Cellulomonadaceae</taxon>
        <taxon>Cellulomonas</taxon>
    </lineage>
</organism>
<comment type="caution">
    <text evidence="6">The sequence shown here is derived from an EMBL/GenBank/DDBJ whole genome shotgun (WGS) entry which is preliminary data.</text>
</comment>
<evidence type="ECO:0000256" key="2">
    <source>
        <dbReference type="ARBA" id="ARBA00022679"/>
    </source>
</evidence>
<dbReference type="EMBL" id="BONP01000004">
    <property type="protein sequence ID" value="GIG39162.1"/>
    <property type="molecule type" value="Genomic_DNA"/>
</dbReference>
<dbReference type="RefSeq" id="WP_239069032.1">
    <property type="nucleotide sequence ID" value="NZ_BONP01000004.1"/>
</dbReference>
<evidence type="ECO:0000259" key="5">
    <source>
        <dbReference type="Pfam" id="PF13439"/>
    </source>
</evidence>
<dbReference type="Pfam" id="PF00534">
    <property type="entry name" value="Glycos_transf_1"/>
    <property type="match status" value="1"/>
</dbReference>
<evidence type="ECO:0000256" key="1">
    <source>
        <dbReference type="ARBA" id="ARBA00022676"/>
    </source>
</evidence>
<feature type="domain" description="Glycosyl transferase family 1" evidence="4">
    <location>
        <begin position="163"/>
        <end position="287"/>
    </location>
</feature>
<evidence type="ECO:0000256" key="3">
    <source>
        <dbReference type="SAM" id="MobiDB-lite"/>
    </source>
</evidence>
<dbReference type="Gene3D" id="3.40.50.2000">
    <property type="entry name" value="Glycogen Phosphorylase B"/>
    <property type="match status" value="2"/>
</dbReference>
<dbReference type="Proteomes" id="UP000614741">
    <property type="component" value="Unassembled WGS sequence"/>
</dbReference>
<dbReference type="InterPro" id="IPR028098">
    <property type="entry name" value="Glyco_trans_4-like_N"/>
</dbReference>
<keyword evidence="2 6" id="KW-0808">Transferase</keyword>
<keyword evidence="1" id="KW-0328">Glycosyltransferase</keyword>
<dbReference type="SUPFAM" id="SSF53756">
    <property type="entry name" value="UDP-Glycosyltransferase/glycogen phosphorylase"/>
    <property type="match status" value="1"/>
</dbReference>
<name>A0ABQ4DIJ2_9CELL</name>